<keyword evidence="4 8" id="KW-0812">Transmembrane</keyword>
<dbReference type="HOGENOM" id="CLU_012669_1_0_10"/>
<keyword evidence="10" id="KW-0732">Signal</keyword>
<evidence type="ECO:0000256" key="3">
    <source>
        <dbReference type="ARBA" id="ARBA00022452"/>
    </source>
</evidence>
<dbReference type="AlphaFoldDB" id="K4IE01"/>
<keyword evidence="6 8" id="KW-0472">Membrane</keyword>
<gene>
    <name evidence="13" type="ordered locus">P700755_001785</name>
</gene>
<dbReference type="Proteomes" id="UP000008514">
    <property type="component" value="Chromosome"/>
</dbReference>
<evidence type="ECO:0000259" key="12">
    <source>
        <dbReference type="Pfam" id="PF07715"/>
    </source>
</evidence>
<evidence type="ECO:0000256" key="9">
    <source>
        <dbReference type="RuleBase" id="RU003357"/>
    </source>
</evidence>
<evidence type="ECO:0000259" key="11">
    <source>
        <dbReference type="Pfam" id="PF00593"/>
    </source>
</evidence>
<proteinExistence type="inferred from homology"/>
<dbReference type="InterPro" id="IPR039426">
    <property type="entry name" value="TonB-dep_rcpt-like"/>
</dbReference>
<name>K4IE01_PSYTT</name>
<dbReference type="SUPFAM" id="SSF56935">
    <property type="entry name" value="Porins"/>
    <property type="match status" value="1"/>
</dbReference>
<dbReference type="eggNOG" id="COG4771">
    <property type="taxonomic scope" value="Bacteria"/>
</dbReference>
<dbReference type="Pfam" id="PF00593">
    <property type="entry name" value="TonB_dep_Rec_b-barrel"/>
    <property type="match status" value="1"/>
</dbReference>
<feature type="chain" id="PRO_5003879312" evidence="10">
    <location>
        <begin position="19"/>
        <end position="784"/>
    </location>
</feature>
<organism evidence="13 14">
    <name type="scientific">Psychroflexus torquis (strain ATCC 700755 / CIP 106069 / ACAM 623)</name>
    <dbReference type="NCBI Taxonomy" id="313595"/>
    <lineage>
        <taxon>Bacteria</taxon>
        <taxon>Pseudomonadati</taxon>
        <taxon>Bacteroidota</taxon>
        <taxon>Flavobacteriia</taxon>
        <taxon>Flavobacteriales</taxon>
        <taxon>Flavobacteriaceae</taxon>
        <taxon>Psychroflexus</taxon>
    </lineage>
</organism>
<evidence type="ECO:0000256" key="10">
    <source>
        <dbReference type="SAM" id="SignalP"/>
    </source>
</evidence>
<reference evidence="13" key="1">
    <citation type="submission" date="2006-03" db="EMBL/GenBank/DDBJ databases">
        <authorList>
            <person name="Bowman J."/>
            <person name="Ferriera S."/>
            <person name="Johnson J."/>
            <person name="Kravitz S."/>
            <person name="Halpern A."/>
            <person name="Remington K."/>
            <person name="Beeson K."/>
            <person name="Tran B."/>
            <person name="Rogers Y.-H."/>
            <person name="Friedman R."/>
            <person name="Venter J.C."/>
        </authorList>
    </citation>
    <scope>NUCLEOTIDE SEQUENCE [LARGE SCALE GENOMIC DNA]</scope>
    <source>
        <strain evidence="13">ATCC 700755</strain>
    </source>
</reference>
<evidence type="ECO:0000256" key="1">
    <source>
        <dbReference type="ARBA" id="ARBA00004571"/>
    </source>
</evidence>
<dbReference type="PANTHER" id="PTHR30069">
    <property type="entry name" value="TONB-DEPENDENT OUTER MEMBRANE RECEPTOR"/>
    <property type="match status" value="1"/>
</dbReference>
<feature type="signal peptide" evidence="10">
    <location>
        <begin position="1"/>
        <end position="18"/>
    </location>
</feature>
<dbReference type="GO" id="GO:0009279">
    <property type="term" value="C:cell outer membrane"/>
    <property type="evidence" value="ECO:0007669"/>
    <property type="project" value="UniProtKB-SubCell"/>
</dbReference>
<comment type="subcellular location">
    <subcellularLocation>
        <location evidence="1 8">Cell outer membrane</location>
        <topology evidence="1 8">Multi-pass membrane protein</topology>
    </subcellularLocation>
</comment>
<evidence type="ECO:0000256" key="4">
    <source>
        <dbReference type="ARBA" id="ARBA00022692"/>
    </source>
</evidence>
<protein>
    <submittedName>
        <fullName evidence="13">TonB-dependent outer membrane iron siderophore receptor/channel protein</fullName>
    </submittedName>
</protein>
<dbReference type="InterPro" id="IPR008969">
    <property type="entry name" value="CarboxyPept-like_regulatory"/>
</dbReference>
<keyword evidence="3 8" id="KW-1134">Transmembrane beta strand</keyword>
<dbReference type="STRING" id="313595.P700755_001785"/>
<feature type="domain" description="TonB-dependent receptor-like beta-barrel" evidence="11">
    <location>
        <begin position="303"/>
        <end position="747"/>
    </location>
</feature>
<feature type="domain" description="TonB-dependent receptor plug" evidence="12">
    <location>
        <begin position="118"/>
        <end position="224"/>
    </location>
</feature>
<keyword evidence="13" id="KW-0675">Receptor</keyword>
<dbReference type="SUPFAM" id="SSF49464">
    <property type="entry name" value="Carboxypeptidase regulatory domain-like"/>
    <property type="match status" value="1"/>
</dbReference>
<dbReference type="PROSITE" id="PS52016">
    <property type="entry name" value="TONB_DEPENDENT_REC_3"/>
    <property type="match status" value="1"/>
</dbReference>
<dbReference type="KEGG" id="ptq:P700755_001785"/>
<dbReference type="GO" id="GO:0015344">
    <property type="term" value="F:siderophore uptake transmembrane transporter activity"/>
    <property type="evidence" value="ECO:0007669"/>
    <property type="project" value="TreeGrafter"/>
</dbReference>
<dbReference type="GO" id="GO:0044718">
    <property type="term" value="P:siderophore transmembrane transport"/>
    <property type="evidence" value="ECO:0007669"/>
    <property type="project" value="TreeGrafter"/>
</dbReference>
<dbReference type="InterPro" id="IPR037066">
    <property type="entry name" value="Plug_dom_sf"/>
</dbReference>
<dbReference type="Gene3D" id="2.40.170.20">
    <property type="entry name" value="TonB-dependent receptor, beta-barrel domain"/>
    <property type="match status" value="1"/>
</dbReference>
<reference evidence="13" key="2">
    <citation type="submission" date="2012-09" db="EMBL/GenBank/DDBJ databases">
        <title>The complete sequence of Psychroflexus torquis an extreme psychrophile from sea-ice that is stimulated by light.</title>
        <authorList>
            <person name="Feng S."/>
            <person name="Powell S.M."/>
            <person name="Bowman J.P."/>
        </authorList>
    </citation>
    <scope>NUCLEOTIDE SEQUENCE [LARGE SCALE GENOMIC DNA]</scope>
    <source>
        <strain evidence="13">ATCC 700755</strain>
    </source>
</reference>
<evidence type="ECO:0000256" key="2">
    <source>
        <dbReference type="ARBA" id="ARBA00022448"/>
    </source>
</evidence>
<dbReference type="Gene3D" id="2.170.130.10">
    <property type="entry name" value="TonB-dependent receptor, plug domain"/>
    <property type="match status" value="1"/>
</dbReference>
<dbReference type="InterPro" id="IPR012910">
    <property type="entry name" value="Plug_dom"/>
</dbReference>
<evidence type="ECO:0000256" key="6">
    <source>
        <dbReference type="ARBA" id="ARBA00023136"/>
    </source>
</evidence>
<evidence type="ECO:0000313" key="14">
    <source>
        <dbReference type="Proteomes" id="UP000008514"/>
    </source>
</evidence>
<keyword evidence="14" id="KW-1185">Reference proteome</keyword>
<dbReference type="PANTHER" id="PTHR30069:SF57">
    <property type="entry name" value="TONB-DEPENDENT RECEPTOR"/>
    <property type="match status" value="1"/>
</dbReference>
<dbReference type="RefSeq" id="WP_015024219.1">
    <property type="nucleotide sequence ID" value="NC_018721.1"/>
</dbReference>
<dbReference type="Gene3D" id="2.60.40.1120">
    <property type="entry name" value="Carboxypeptidase-like, regulatory domain"/>
    <property type="match status" value="1"/>
</dbReference>
<keyword evidence="2 8" id="KW-0813">Transport</keyword>
<keyword evidence="7 8" id="KW-0998">Cell outer membrane</keyword>
<comment type="similarity">
    <text evidence="8 9">Belongs to the TonB-dependent receptor family.</text>
</comment>
<sequence>MKFILILLSLFSITTAIAQDKQAVISGTVTYNGDPVPFANVYVKNGTNGTSADIDGKFTLNVPSGTIAIVVQSQGFRTQTKQISSEAEITQEVNFSLVEDVLGLEEVVVSATRNRISKKEAPVIVNVLSSKLFQATQSISLADGLNYQPGVRVETNCQNCGFTQVRLNGLGGQYTQILVNSRPVFSALNGVYGLEQIPVSIIDRVEVVRSGGSALFGSNAIAGTINVITKEPINDSWEISSNLGIIGGEALDRNVNLNASTVSEDLTSGVTVYGIFRNRDAFDANDDGFSEITKLTNNSLGAKAFLRPNDNSRIGVDFTGIKEYRRGGDRLDLAPQFTDITEDLDHNTIFTGVDYELFDDARKNSGTAYVSVQNTDRDSYYGGLGGGRTAADSIVANNAFGKTTDLAFVAGTKYTRNFKRDVFTTGLEYQLNDTKDAIPGYNRLVDQKVSSIGLYAQYEWKPSEKFTALVGARLDHVDVDGFYTIQDVARSSNVSETVLNPRLTILYNINEDLQFRGGYARGFRAPQAFNEDLHISSVGGEQRFVIVSDDLESEFSNAFTASFNYTKDFNKTQTNFLVEGFYTTLENPFTIVSTGTSLPNGSILEESRNGSGAFVAGTNLELSVSPSSDFLFQAGVTIQRSIFKEDQVLFEADGSVPGEQDVILEEFVRSPDVYGFLNVNWTASEAFRFDVTGSYTGPMIAPRVISDSGFIDLVDTESFLDMTTKVTYHFDLKDTFHVELSGGVQNLFDSYQDDFDRGAGRDSDFIYGPNRPRTFFVGLKFGDF</sequence>
<dbReference type="Pfam" id="PF13715">
    <property type="entry name" value="CarbopepD_reg_2"/>
    <property type="match status" value="1"/>
</dbReference>
<evidence type="ECO:0000256" key="7">
    <source>
        <dbReference type="ARBA" id="ARBA00023237"/>
    </source>
</evidence>
<dbReference type="Pfam" id="PF07715">
    <property type="entry name" value="Plug"/>
    <property type="match status" value="1"/>
</dbReference>
<keyword evidence="5 9" id="KW-0798">TonB box</keyword>
<accession>K4IE01</accession>
<evidence type="ECO:0000256" key="5">
    <source>
        <dbReference type="ARBA" id="ARBA00023077"/>
    </source>
</evidence>
<dbReference type="InterPro" id="IPR036942">
    <property type="entry name" value="Beta-barrel_TonB_sf"/>
</dbReference>
<dbReference type="InterPro" id="IPR000531">
    <property type="entry name" value="Beta-barrel_TonB"/>
</dbReference>
<evidence type="ECO:0000256" key="8">
    <source>
        <dbReference type="PROSITE-ProRule" id="PRU01360"/>
    </source>
</evidence>
<dbReference type="OrthoDB" id="9760333at2"/>
<dbReference type="EMBL" id="CP003879">
    <property type="protein sequence ID" value="AFU68624.1"/>
    <property type="molecule type" value="Genomic_DNA"/>
</dbReference>
<evidence type="ECO:0000313" key="13">
    <source>
        <dbReference type="EMBL" id="AFU68624.1"/>
    </source>
</evidence>